<dbReference type="Ensembl" id="ENSXETT00000031281">
    <property type="protein sequence ID" value="ENSXETP00000031281"/>
    <property type="gene ID" value="ENSXETG00000033186"/>
</dbReference>
<feature type="domain" description="Neurotransmitter-gated ion-channel transmembrane" evidence="22">
    <location>
        <begin position="225"/>
        <end position="345"/>
    </location>
</feature>
<organism evidence="23">
    <name type="scientific">Xenopus tropicalis</name>
    <name type="common">Western clawed frog</name>
    <name type="synonym">Silurana tropicalis</name>
    <dbReference type="NCBI Taxonomy" id="8364"/>
    <lineage>
        <taxon>Eukaryota</taxon>
        <taxon>Metazoa</taxon>
        <taxon>Chordata</taxon>
        <taxon>Craniata</taxon>
        <taxon>Vertebrata</taxon>
        <taxon>Euteleostomi</taxon>
        <taxon>Amphibia</taxon>
        <taxon>Batrachia</taxon>
        <taxon>Anura</taxon>
        <taxon>Pipoidea</taxon>
        <taxon>Pipidae</taxon>
        <taxon>Xenopodinae</taxon>
        <taxon>Xenopus</taxon>
        <taxon>Silurana</taxon>
    </lineage>
</organism>
<reference evidence="23" key="2">
    <citation type="submission" date="2011-06" db="UniProtKB">
        <authorList>
            <consortium name="Ensembl"/>
        </authorList>
    </citation>
    <scope>IDENTIFICATION</scope>
</reference>
<comment type="catalytic activity">
    <reaction evidence="17">
        <text>Na(+)(in) = Na(+)(out)</text>
        <dbReference type="Rhea" id="RHEA:34963"/>
        <dbReference type="ChEBI" id="CHEBI:29101"/>
    </reaction>
</comment>
<dbReference type="SUPFAM" id="SSF90112">
    <property type="entry name" value="Neurotransmitter-gated ion-channel transmembrane pore"/>
    <property type="match status" value="1"/>
</dbReference>
<reference evidence="23" key="1">
    <citation type="journal article" date="2010" name="Science">
        <title>The genome of the Western clawed frog Xenopus tropicalis.</title>
        <authorList>
            <person name="Hellsten U."/>
            <person name="Harland R.M."/>
            <person name="Gilchrist M.J."/>
            <person name="Hendrix D."/>
            <person name="Jurka J."/>
            <person name="Kapitonov V."/>
            <person name="Ovcharenko I."/>
            <person name="Putnam N.H."/>
            <person name="Shu S."/>
            <person name="Taher L."/>
            <person name="Blitz I.L."/>
            <person name="Blumberg B."/>
            <person name="Dichmann D.S."/>
            <person name="Dubchak I."/>
            <person name="Amaya E."/>
            <person name="Detter J.C."/>
            <person name="Fletcher R."/>
            <person name="Gerhard D.S."/>
            <person name="Goodstein D."/>
            <person name="Graves T."/>
            <person name="Grigoriev I.V."/>
            <person name="Grimwood J."/>
            <person name="Kawashima T."/>
            <person name="Lindquist E."/>
            <person name="Lucas S.M."/>
            <person name="Mead P.E."/>
            <person name="Mitros T."/>
            <person name="Ogino H."/>
            <person name="Ohta Y."/>
            <person name="Poliakov A.V."/>
            <person name="Pollet N."/>
            <person name="Robert J."/>
            <person name="Salamov A."/>
            <person name="Sater A.K."/>
            <person name="Schmutz J."/>
            <person name="Terry A."/>
            <person name="Vize P.D."/>
            <person name="Warren W.C."/>
            <person name="Wells D."/>
            <person name="Wills A."/>
            <person name="Wilson R.K."/>
            <person name="Zimmerman L.B."/>
            <person name="Zorn A.M."/>
            <person name="Grainger R."/>
            <person name="Grammer T."/>
            <person name="Khokha M.K."/>
            <person name="Richardson P.M."/>
            <person name="Rokhsar D.S."/>
        </authorList>
    </citation>
    <scope>NUCLEOTIDE SEQUENCE [LARGE SCALE GENOMIC DNA]</scope>
    <source>
        <strain evidence="23">Nigerian</strain>
    </source>
</reference>
<feature type="transmembrane region" description="Helical" evidence="20">
    <location>
        <begin position="252"/>
        <end position="271"/>
    </location>
</feature>
<evidence type="ECO:0000256" key="11">
    <source>
        <dbReference type="ARBA" id="ARBA00023180"/>
    </source>
</evidence>
<keyword evidence="12" id="KW-0628">Postsynaptic cell membrane</keyword>
<dbReference type="InterPro" id="IPR036719">
    <property type="entry name" value="Neuro-gated_channel_TM_sf"/>
</dbReference>
<dbReference type="FunFam" id="2.70.170.10:FF:000017">
    <property type="entry name" value="5-hydroxytryptamine receptor 3A"/>
    <property type="match status" value="1"/>
</dbReference>
<evidence type="ECO:0000256" key="12">
    <source>
        <dbReference type="ARBA" id="ARBA00023257"/>
    </source>
</evidence>
<dbReference type="GO" id="GO:0005230">
    <property type="term" value="F:extracellular ligand-gated monoatomic ion channel activity"/>
    <property type="evidence" value="ECO:0007669"/>
    <property type="project" value="InterPro"/>
</dbReference>
<accession>F6R6D8</accession>
<name>F6R6D8_XENTR</name>
<dbReference type="InterPro" id="IPR038050">
    <property type="entry name" value="Neuro_actylchol_rec"/>
</dbReference>
<evidence type="ECO:0000256" key="16">
    <source>
        <dbReference type="ARBA" id="ARBA00034430"/>
    </source>
</evidence>
<dbReference type="FunCoup" id="F6R6D8">
    <property type="interactions" value="193"/>
</dbReference>
<keyword evidence="6" id="KW-0770">Synapse</keyword>
<dbReference type="CDD" id="cd19063">
    <property type="entry name" value="LGIC_TM_5-HT3"/>
    <property type="match status" value="1"/>
</dbReference>
<dbReference type="InterPro" id="IPR006202">
    <property type="entry name" value="Neur_chan_lig-bd"/>
</dbReference>
<dbReference type="Gene3D" id="2.70.170.10">
    <property type="entry name" value="Neurotransmitter-gated ion-channel ligand-binding domain"/>
    <property type="match status" value="1"/>
</dbReference>
<feature type="transmembrane region" description="Helical" evidence="20">
    <location>
        <begin position="219"/>
        <end position="240"/>
    </location>
</feature>
<evidence type="ECO:0000313" key="23">
    <source>
        <dbReference type="Ensembl" id="ENSXETP00000031281"/>
    </source>
</evidence>
<keyword evidence="4" id="KW-0732">Signal</keyword>
<dbReference type="InterPro" id="IPR049944">
    <property type="entry name" value="LGIC_TM_5-HT3"/>
</dbReference>
<evidence type="ECO:0000256" key="19">
    <source>
        <dbReference type="ARBA" id="ARBA00037540"/>
    </source>
</evidence>
<sequence length="401" mass="45565">MTPKLSFSTPTQSTLSHLIKGEINCTGSQTDFLDSFRQVFLRKAFRPVRDLNHPTVVNISITVYAILGVVCCFQFRTYFIHLQVWFNEFAEWEPALCGGVQNISVPAEEMWIPDIFVLHVDEDKSPHLPYLLVDHNGRVRFLKPLRVVSSCNLSIFRFPFDIQNCTLTFGSFLDSGLLLPMDNIERLSRDALTSQGEWELVKTESFFADEMIIVKRRPILYVVNLLIPSAFLMLIDVLSFNLPPHTVDRASFKMTLLLGYTVFLLILNDLLPATSSGTPLIGIYFSLCLAMLVIGLLETVFVMNILHRGSSQCPAVPIWARTLVLQYLARLVCYKKLDQFEPESLNNSFISETAKHGILFMHQLIELLQQNPALKPIFLYLILQFDIGLAIFFISQGATSM</sequence>
<evidence type="ECO:0008006" key="24">
    <source>
        <dbReference type="Google" id="ProtNLM"/>
    </source>
</evidence>
<comment type="function">
    <text evidence="19">Forms serotonin (5-hydroxytryptamine/5-HT3)-activated cation-selective channel complexes, which when activated cause fast, depolarizing responses in neurons.</text>
</comment>
<dbReference type="PANTHER" id="PTHR18945">
    <property type="entry name" value="NEUROTRANSMITTER GATED ION CHANNEL"/>
    <property type="match status" value="1"/>
</dbReference>
<evidence type="ECO:0000256" key="14">
    <source>
        <dbReference type="ARBA" id="ARBA00023303"/>
    </source>
</evidence>
<evidence type="ECO:0000256" key="2">
    <source>
        <dbReference type="ARBA" id="ARBA00022475"/>
    </source>
</evidence>
<keyword evidence="5 20" id="KW-1133">Transmembrane helix</keyword>
<dbReference type="Gene3D" id="1.20.58.390">
    <property type="entry name" value="Neurotransmitter-gated ion-channel transmembrane domain"/>
    <property type="match status" value="1"/>
</dbReference>
<dbReference type="eggNOG" id="KOG3645">
    <property type="taxonomic scope" value="Eukaryota"/>
</dbReference>
<evidence type="ECO:0000256" key="9">
    <source>
        <dbReference type="ARBA" id="ARBA00023157"/>
    </source>
</evidence>
<feature type="domain" description="Neurotransmitter-gated ion-channel ligand-binding" evidence="21">
    <location>
        <begin position="41"/>
        <end position="202"/>
    </location>
</feature>
<evidence type="ECO:0000256" key="6">
    <source>
        <dbReference type="ARBA" id="ARBA00023018"/>
    </source>
</evidence>
<dbReference type="Pfam" id="PF02932">
    <property type="entry name" value="Neur_chan_memb"/>
    <property type="match status" value="1"/>
</dbReference>
<dbReference type="HOGENOM" id="CLU_018074_5_0_1"/>
<keyword evidence="10" id="KW-0675">Receptor</keyword>
<dbReference type="GeneTree" id="ENSGT00940000164221"/>
<evidence type="ECO:0000256" key="18">
    <source>
        <dbReference type="ARBA" id="ARBA00036634"/>
    </source>
</evidence>
<keyword evidence="11" id="KW-0325">Glycoprotein</keyword>
<feature type="transmembrane region" description="Helical" evidence="20">
    <location>
        <begin position="377"/>
        <end position="395"/>
    </location>
</feature>
<keyword evidence="9" id="KW-1015">Disulfide bond</keyword>
<keyword evidence="13" id="KW-1071">Ligand-gated ion channel</keyword>
<evidence type="ECO:0000256" key="10">
    <source>
        <dbReference type="ARBA" id="ARBA00023170"/>
    </source>
</evidence>
<keyword evidence="8 20" id="KW-0472">Membrane</keyword>
<dbReference type="InterPro" id="IPR018000">
    <property type="entry name" value="Neurotransmitter_ion_chnl_CS"/>
</dbReference>
<evidence type="ECO:0000256" key="5">
    <source>
        <dbReference type="ARBA" id="ARBA00022989"/>
    </source>
</evidence>
<feature type="transmembrane region" description="Helical" evidence="20">
    <location>
        <begin position="283"/>
        <end position="306"/>
    </location>
</feature>
<keyword evidence="3 20" id="KW-0812">Transmembrane</keyword>
<evidence type="ECO:0000256" key="20">
    <source>
        <dbReference type="RuleBase" id="RU000687"/>
    </source>
</evidence>
<evidence type="ECO:0000256" key="4">
    <source>
        <dbReference type="ARBA" id="ARBA00022729"/>
    </source>
</evidence>
<evidence type="ECO:0000256" key="15">
    <source>
        <dbReference type="ARBA" id="ARBA00034104"/>
    </source>
</evidence>
<dbReference type="FunFam" id="1.20.58.390:FF:000080">
    <property type="entry name" value="5-hydroxytryptamine (serotonin) receptor 3C, ionotropic"/>
    <property type="match status" value="1"/>
</dbReference>
<proteinExistence type="inferred from homology"/>
<dbReference type="PROSITE" id="PS00236">
    <property type="entry name" value="NEUROTR_ION_CHANNEL"/>
    <property type="match status" value="1"/>
</dbReference>
<comment type="catalytic activity">
    <reaction evidence="18">
        <text>Ca(2+)(in) = Ca(2+)(out)</text>
        <dbReference type="Rhea" id="RHEA:29671"/>
        <dbReference type="ChEBI" id="CHEBI:29108"/>
    </reaction>
</comment>
<evidence type="ECO:0000259" key="21">
    <source>
        <dbReference type="Pfam" id="PF02931"/>
    </source>
</evidence>
<keyword evidence="1 20" id="KW-0813">Transport</keyword>
<comment type="subcellular location">
    <subcellularLocation>
        <location evidence="15">Postsynaptic cell membrane</location>
        <topology evidence="15">Multi-pass membrane protein</topology>
    </subcellularLocation>
</comment>
<protein>
    <recommendedName>
        <fullName evidence="24">Neurotransmitter-gated ion-channel ligand-binding domain-containing protein</fullName>
    </recommendedName>
</protein>
<dbReference type="AlphaFoldDB" id="F6R6D8"/>
<evidence type="ECO:0000256" key="3">
    <source>
        <dbReference type="ARBA" id="ARBA00022692"/>
    </source>
</evidence>
<evidence type="ECO:0000256" key="7">
    <source>
        <dbReference type="ARBA" id="ARBA00023065"/>
    </source>
</evidence>
<evidence type="ECO:0000259" key="22">
    <source>
        <dbReference type="Pfam" id="PF02932"/>
    </source>
</evidence>
<dbReference type="InParanoid" id="F6R6D8"/>
<keyword evidence="14 20" id="KW-0407">Ion channel</keyword>
<dbReference type="GO" id="GO:0004888">
    <property type="term" value="F:transmembrane signaling receptor activity"/>
    <property type="evidence" value="ECO:0007669"/>
    <property type="project" value="InterPro"/>
</dbReference>
<evidence type="ECO:0000256" key="13">
    <source>
        <dbReference type="ARBA" id="ARBA00023286"/>
    </source>
</evidence>
<keyword evidence="7 20" id="KW-0406">Ion transport</keyword>
<dbReference type="InterPro" id="IPR006201">
    <property type="entry name" value="Neur_channel"/>
</dbReference>
<dbReference type="SUPFAM" id="SSF63712">
    <property type="entry name" value="Nicotinic receptor ligand binding domain-like"/>
    <property type="match status" value="1"/>
</dbReference>
<dbReference type="InterPro" id="IPR006029">
    <property type="entry name" value="Neurotrans-gated_channel_TM"/>
</dbReference>
<comment type="catalytic activity">
    <reaction evidence="16">
        <text>K(+)(in) = K(+)(out)</text>
        <dbReference type="Rhea" id="RHEA:29463"/>
        <dbReference type="ChEBI" id="CHEBI:29103"/>
    </reaction>
</comment>
<dbReference type="GO" id="GO:0045211">
    <property type="term" value="C:postsynaptic membrane"/>
    <property type="evidence" value="ECO:0007669"/>
    <property type="project" value="UniProtKB-SubCell"/>
</dbReference>
<dbReference type="Pfam" id="PF02931">
    <property type="entry name" value="Neur_chan_LBD"/>
    <property type="match status" value="1"/>
</dbReference>
<comment type="similarity">
    <text evidence="20">Belongs to the ligand-gated ion channel (TC 1.A.9) family.</text>
</comment>
<dbReference type="InterPro" id="IPR036734">
    <property type="entry name" value="Neur_chan_lig-bd_sf"/>
</dbReference>
<keyword evidence="2" id="KW-1003">Cell membrane</keyword>
<evidence type="ECO:0000256" key="1">
    <source>
        <dbReference type="ARBA" id="ARBA00022448"/>
    </source>
</evidence>
<evidence type="ECO:0000256" key="17">
    <source>
        <dbReference type="ARBA" id="ARBA00036239"/>
    </source>
</evidence>
<dbReference type="PRINTS" id="PR00252">
    <property type="entry name" value="NRIONCHANNEL"/>
</dbReference>
<feature type="transmembrane region" description="Helical" evidence="20">
    <location>
        <begin position="55"/>
        <end position="75"/>
    </location>
</feature>
<evidence type="ECO:0000256" key="8">
    <source>
        <dbReference type="ARBA" id="ARBA00023136"/>
    </source>
</evidence>